<keyword evidence="2" id="KW-1133">Transmembrane helix</keyword>
<organism evidence="4 5">
    <name type="scientific">Colletotrichum karsti</name>
    <dbReference type="NCBI Taxonomy" id="1095194"/>
    <lineage>
        <taxon>Eukaryota</taxon>
        <taxon>Fungi</taxon>
        <taxon>Dikarya</taxon>
        <taxon>Ascomycota</taxon>
        <taxon>Pezizomycotina</taxon>
        <taxon>Sordariomycetes</taxon>
        <taxon>Hypocreomycetidae</taxon>
        <taxon>Glomerellales</taxon>
        <taxon>Glomerellaceae</taxon>
        <taxon>Colletotrichum</taxon>
        <taxon>Colletotrichum boninense species complex</taxon>
    </lineage>
</organism>
<keyword evidence="2" id="KW-0472">Membrane</keyword>
<dbReference type="InterPro" id="IPR058257">
    <property type="entry name" value="CorA-like_dom"/>
</dbReference>
<dbReference type="Pfam" id="PF26616">
    <property type="entry name" value="CorA-like"/>
    <property type="match status" value="1"/>
</dbReference>
<sequence length="664" mass="73526">MHNEELFRGKLAVAETYPASLLHEDERRIAIRARREHYEANKDKIFDTQFLGVEAPLIIIDFKDGDASPVQEGSKGTTLHTIRNIAGLRRKLSLPTRPDAGKGSRALVRDPALRIVLLERLAPTSLLLPFGEEVLLELLTYHQIPSYFLSFLASGGESWGFASSTHFSGFRGATNLLSQDDRSIASLGRSGKHVQLCLTLLSTRQYPLYMLPKGADPDRTSRWETHSAALYLHFDIVEGTAVWLIASPKSYHPVKGGGKRNLLWDTLKENAAGMLEEVPDLDVPGRFRVSLDSLVAVAEWSIGEDSLHLQDLETRLYDLTKDYLHPFDEDDDEPPETIPEQGLRDMAHLMEQRHKSAMAIDNNLRVLRRLQKFIVEQVSGSLETLDLRHAERMRIHIKDFGVSLSSVIEEMADLAERAQALDQLAEHREEYIQRMQTHHANQQMRSIAELTADDSSAMKQLSFIALILLPVTVVSTVLSTDIVKFQDLSNENEDSGAGTAGGGPPEAPVPVYSFSVAAFGTWAVASVVMTVVTLAIVKPVGGRRSRGGGGKSPNSHGSFRFSRLQKEFSKPRKLRGAIHSADEEERMASEPSPAARSIHTAPMVTKTASHPTETPEVGVGVPVQAGASQKVTWVERWLKAVWVSLWRRGRTMEQASAAVSGLPR</sequence>
<evidence type="ECO:0000313" key="5">
    <source>
        <dbReference type="Proteomes" id="UP000781932"/>
    </source>
</evidence>
<dbReference type="EMBL" id="JAATWM020000008">
    <property type="protein sequence ID" value="KAF9878998.1"/>
    <property type="molecule type" value="Genomic_DNA"/>
</dbReference>
<dbReference type="RefSeq" id="XP_038748459.1">
    <property type="nucleotide sequence ID" value="XM_038885950.1"/>
</dbReference>
<feature type="transmembrane region" description="Helical" evidence="2">
    <location>
        <begin position="461"/>
        <end position="480"/>
    </location>
</feature>
<feature type="transmembrane region" description="Helical" evidence="2">
    <location>
        <begin position="511"/>
        <end position="537"/>
    </location>
</feature>
<evidence type="ECO:0000256" key="2">
    <source>
        <dbReference type="SAM" id="Phobius"/>
    </source>
</evidence>
<evidence type="ECO:0000256" key="1">
    <source>
        <dbReference type="SAM" id="MobiDB-lite"/>
    </source>
</evidence>
<name>A0A9P6LMN0_9PEZI</name>
<reference evidence="4" key="2">
    <citation type="submission" date="2020-11" db="EMBL/GenBank/DDBJ databases">
        <title>Whole genome sequencing of Colletotrichum sp.</title>
        <authorList>
            <person name="Li H."/>
        </authorList>
    </citation>
    <scope>NUCLEOTIDE SEQUENCE</scope>
    <source>
        <strain evidence="4">CkLH20</strain>
    </source>
</reference>
<comment type="caution">
    <text evidence="4">The sequence shown here is derived from an EMBL/GenBank/DDBJ whole genome shotgun (WGS) entry which is preliminary data.</text>
</comment>
<protein>
    <recommendedName>
        <fullName evidence="3">CorA-like transporter domain-containing protein</fullName>
    </recommendedName>
</protein>
<dbReference type="GeneID" id="62159024"/>
<feature type="domain" description="CorA-like transporter" evidence="3">
    <location>
        <begin position="14"/>
        <end position="322"/>
    </location>
</feature>
<keyword evidence="5" id="KW-1185">Reference proteome</keyword>
<gene>
    <name evidence="4" type="ORF">CkaCkLH20_03231</name>
</gene>
<dbReference type="AlphaFoldDB" id="A0A9P6LMN0"/>
<evidence type="ECO:0000259" key="3">
    <source>
        <dbReference type="Pfam" id="PF26616"/>
    </source>
</evidence>
<accession>A0A9P6LMN0</accession>
<evidence type="ECO:0000313" key="4">
    <source>
        <dbReference type="EMBL" id="KAF9878998.1"/>
    </source>
</evidence>
<dbReference type="OrthoDB" id="5396681at2759"/>
<dbReference type="Proteomes" id="UP000781932">
    <property type="component" value="Unassembled WGS sequence"/>
</dbReference>
<keyword evidence="2" id="KW-0812">Transmembrane</keyword>
<feature type="region of interest" description="Disordered" evidence="1">
    <location>
        <begin position="541"/>
        <end position="599"/>
    </location>
</feature>
<proteinExistence type="predicted"/>
<reference evidence="4" key="1">
    <citation type="submission" date="2020-03" db="EMBL/GenBank/DDBJ databases">
        <authorList>
            <person name="He L."/>
        </authorList>
    </citation>
    <scope>NUCLEOTIDE SEQUENCE</scope>
    <source>
        <strain evidence="4">CkLH20</strain>
    </source>
</reference>